<dbReference type="Proteomes" id="UP000664385">
    <property type="component" value="Unassembled WGS sequence"/>
</dbReference>
<reference evidence="10" key="1">
    <citation type="submission" date="2020-12" db="EMBL/GenBank/DDBJ databases">
        <title>PHA producing bacteria isolated from mangrove.</title>
        <authorList>
            <person name="Zheng W."/>
            <person name="Yu S."/>
            <person name="Huang Y."/>
        </authorList>
    </citation>
    <scope>NUCLEOTIDE SEQUENCE</scope>
    <source>
        <strain evidence="10">GN8-5</strain>
    </source>
</reference>
<feature type="transmembrane region" description="Helical" evidence="9">
    <location>
        <begin position="434"/>
        <end position="458"/>
    </location>
</feature>
<feature type="transmembrane region" description="Helical" evidence="9">
    <location>
        <begin position="360"/>
        <end position="377"/>
    </location>
</feature>
<dbReference type="RefSeq" id="WP_206822630.1">
    <property type="nucleotide sequence ID" value="NZ_JAEMWU010000001.1"/>
</dbReference>
<evidence type="ECO:0000256" key="9">
    <source>
        <dbReference type="SAM" id="Phobius"/>
    </source>
</evidence>
<dbReference type="Pfam" id="PF02028">
    <property type="entry name" value="BCCT"/>
    <property type="match status" value="1"/>
</dbReference>
<gene>
    <name evidence="10" type="ORF">JF543_02480</name>
</gene>
<dbReference type="NCBIfam" id="TIGR00842">
    <property type="entry name" value="bcct"/>
    <property type="match status" value="1"/>
</dbReference>
<keyword evidence="7 9" id="KW-0472">Membrane</keyword>
<evidence type="ECO:0000256" key="2">
    <source>
        <dbReference type="ARBA" id="ARBA00005658"/>
    </source>
</evidence>
<feature type="transmembrane region" description="Helical" evidence="9">
    <location>
        <begin position="127"/>
        <end position="145"/>
    </location>
</feature>
<dbReference type="PANTHER" id="PTHR30047">
    <property type="entry name" value="HIGH-AFFINITY CHOLINE TRANSPORT PROTEIN-RELATED"/>
    <property type="match status" value="1"/>
</dbReference>
<dbReference type="AlphaFoldDB" id="A0A939DTP8"/>
<feature type="transmembrane region" description="Helical" evidence="9">
    <location>
        <begin position="302"/>
        <end position="325"/>
    </location>
</feature>
<feature type="transmembrane region" description="Helical" evidence="9">
    <location>
        <begin position="179"/>
        <end position="202"/>
    </location>
</feature>
<accession>A0A939DTP8</accession>
<feature type="transmembrane region" description="Helical" evidence="9">
    <location>
        <begin position="48"/>
        <end position="67"/>
    </location>
</feature>
<protein>
    <submittedName>
        <fullName evidence="10">BCCT family transporter</fullName>
    </submittedName>
</protein>
<comment type="similarity">
    <text evidence="2">Belongs to the BCCT transporter (TC 2.A.15) family.</text>
</comment>
<feature type="transmembrane region" description="Helical" evidence="9">
    <location>
        <begin position="223"/>
        <end position="249"/>
    </location>
</feature>
<evidence type="ECO:0000256" key="8">
    <source>
        <dbReference type="SAM" id="MobiDB-lite"/>
    </source>
</evidence>
<evidence type="ECO:0000256" key="4">
    <source>
        <dbReference type="ARBA" id="ARBA00022475"/>
    </source>
</evidence>
<feature type="transmembrane region" description="Helical" evidence="9">
    <location>
        <begin position="479"/>
        <end position="500"/>
    </location>
</feature>
<feature type="region of interest" description="Disordered" evidence="8">
    <location>
        <begin position="613"/>
        <end position="673"/>
    </location>
</feature>
<evidence type="ECO:0000313" key="10">
    <source>
        <dbReference type="EMBL" id="MBN8204822.1"/>
    </source>
</evidence>
<evidence type="ECO:0000256" key="6">
    <source>
        <dbReference type="ARBA" id="ARBA00022989"/>
    </source>
</evidence>
<comment type="caution">
    <text evidence="10">The sequence shown here is derived from an EMBL/GenBank/DDBJ whole genome shotgun (WGS) entry which is preliminary data.</text>
</comment>
<keyword evidence="3" id="KW-0813">Transport</keyword>
<comment type="subcellular location">
    <subcellularLocation>
        <location evidence="1">Cell membrane</location>
        <topology evidence="1">Multi-pass membrane protein</topology>
    </subcellularLocation>
</comment>
<dbReference type="PANTHER" id="PTHR30047:SF7">
    <property type="entry name" value="HIGH-AFFINITY CHOLINE TRANSPORT PROTEIN"/>
    <property type="match status" value="1"/>
</dbReference>
<evidence type="ECO:0000256" key="5">
    <source>
        <dbReference type="ARBA" id="ARBA00022692"/>
    </source>
</evidence>
<keyword evidence="5 9" id="KW-0812">Transmembrane</keyword>
<proteinExistence type="inferred from homology"/>
<dbReference type="InterPro" id="IPR000060">
    <property type="entry name" value="BCCT_transptr"/>
</dbReference>
<evidence type="ECO:0000256" key="3">
    <source>
        <dbReference type="ARBA" id="ARBA00022448"/>
    </source>
</evidence>
<dbReference type="GO" id="GO:0022857">
    <property type="term" value="F:transmembrane transporter activity"/>
    <property type="evidence" value="ECO:0007669"/>
    <property type="project" value="InterPro"/>
</dbReference>
<feature type="transmembrane region" description="Helical" evidence="9">
    <location>
        <begin position="87"/>
        <end position="107"/>
    </location>
</feature>
<organism evidence="10 11">
    <name type="scientific">Microbacterium esteraromaticum</name>
    <dbReference type="NCBI Taxonomy" id="57043"/>
    <lineage>
        <taxon>Bacteria</taxon>
        <taxon>Bacillati</taxon>
        <taxon>Actinomycetota</taxon>
        <taxon>Actinomycetes</taxon>
        <taxon>Micrococcales</taxon>
        <taxon>Microbacteriaceae</taxon>
        <taxon>Microbacterium</taxon>
    </lineage>
</organism>
<feature type="transmembrane region" description="Helical" evidence="9">
    <location>
        <begin position="389"/>
        <end position="414"/>
    </location>
</feature>
<dbReference type="GO" id="GO:0005886">
    <property type="term" value="C:plasma membrane"/>
    <property type="evidence" value="ECO:0007669"/>
    <property type="project" value="UniProtKB-SubCell"/>
</dbReference>
<evidence type="ECO:0000256" key="7">
    <source>
        <dbReference type="ARBA" id="ARBA00023136"/>
    </source>
</evidence>
<sequence length="673" mass="71779">MSPPENTQQKPAPKKLLKDKKILKEVTHPALIPGIGVEDTPRIFNTNWFVFGVAGILVLAVVVWGFAAPDNLSATGSTSLTWVTANFGWLFSLLAILVFAFMLVVGYGRTGAVRLGADDEEPEFSTVSWIAMLFSAGMGIGLLFFGPAEPLGYFNAVPPGFDSEAGTPHAMLDALAQSILHWGPMAWAFYALVGGAIAYAAYRRGRAPLISAIFYPIFGQRTEGWLGAIIDVFAIIVTLFGTAVTLGIGTLQITSGVEFVAGIGPLGNGALIIVVTVLTAAFVVSAVSGIKRGIRALSNINMVLAGTIGIVVFIAGPTLFLLNMIPASVSTFLGELWVMLSRNAGQGEAEAAFMSSWTNYYWAWWISWTPFVGMFIAKISRGRTLREFVTVVIMVPSSVCIVWFGVLGGAAMYFDSQNGELSEVGSSEGVLFALFDQLPFGVVLSVIAMVSIVLFFITSADSAAIVMGSMSQRGRPEPATWVTLAWGILLGAAALALLLAGGETALSGLQSMMVVTALPFAFIVIGIMISWAKELATDPYMLRQRYAKAAIAQGVRRGIAEHGDDFVFGATEVAAEEGAGASIDSDDPALTEWYETATGQIPMVTAEDINRTLTPGRIQPKGPDDPTHTASGDASLTVGENRRELRRQRREQEHADEQAPGDEPSTPESPDEK</sequence>
<keyword evidence="6 9" id="KW-1133">Transmembrane helix</keyword>
<keyword evidence="4" id="KW-1003">Cell membrane</keyword>
<evidence type="ECO:0000313" key="11">
    <source>
        <dbReference type="Proteomes" id="UP000664385"/>
    </source>
</evidence>
<feature type="transmembrane region" description="Helical" evidence="9">
    <location>
        <begin position="269"/>
        <end position="290"/>
    </location>
</feature>
<evidence type="ECO:0000256" key="1">
    <source>
        <dbReference type="ARBA" id="ARBA00004651"/>
    </source>
</evidence>
<dbReference type="EMBL" id="JAEMWU010000001">
    <property type="protein sequence ID" value="MBN8204822.1"/>
    <property type="molecule type" value="Genomic_DNA"/>
</dbReference>
<feature type="transmembrane region" description="Helical" evidence="9">
    <location>
        <begin position="512"/>
        <end position="532"/>
    </location>
</feature>
<name>A0A939DTP8_9MICO</name>